<dbReference type="InterPro" id="IPR025501">
    <property type="entry name" value="MinD_FleN"/>
</dbReference>
<dbReference type="OrthoDB" id="9816297at2"/>
<dbReference type="PANTHER" id="PTHR43384:SF4">
    <property type="entry name" value="CELLULOSE BIOSYNTHESIS PROTEIN BCSQ-RELATED"/>
    <property type="match status" value="1"/>
</dbReference>
<dbReference type="Pfam" id="PF01656">
    <property type="entry name" value="CbiA"/>
    <property type="match status" value="1"/>
</dbReference>
<evidence type="ECO:0000259" key="3">
    <source>
        <dbReference type="Pfam" id="PF01656"/>
    </source>
</evidence>
<dbReference type="GO" id="GO:0009898">
    <property type="term" value="C:cytoplasmic side of plasma membrane"/>
    <property type="evidence" value="ECO:0007669"/>
    <property type="project" value="TreeGrafter"/>
</dbReference>
<dbReference type="Proteomes" id="UP000199415">
    <property type="component" value="Unassembled WGS sequence"/>
</dbReference>
<dbReference type="GO" id="GO:0051782">
    <property type="term" value="P:negative regulation of cell division"/>
    <property type="evidence" value="ECO:0007669"/>
    <property type="project" value="TreeGrafter"/>
</dbReference>
<dbReference type="InterPro" id="IPR050625">
    <property type="entry name" value="ParA/MinD_ATPase"/>
</dbReference>
<feature type="domain" description="CobQ/CobB/MinD/ParA nucleotide binding" evidence="3">
    <location>
        <begin position="22"/>
        <end position="238"/>
    </location>
</feature>
<dbReference type="CDD" id="cd02038">
    <property type="entry name" value="FlhG-like"/>
    <property type="match status" value="1"/>
</dbReference>
<reference evidence="4 5" key="1">
    <citation type="submission" date="2016-10" db="EMBL/GenBank/DDBJ databases">
        <authorList>
            <person name="de Groot N.N."/>
        </authorList>
    </citation>
    <scope>NUCLEOTIDE SEQUENCE [LARGE SCALE GENOMIC DNA]</scope>
    <source>
        <strain evidence="4 5">DSM 25584</strain>
    </source>
</reference>
<keyword evidence="5" id="KW-1185">Reference proteome</keyword>
<proteinExistence type="predicted"/>
<protein>
    <submittedName>
        <fullName evidence="4">Flagellar biosynthesis protein FlhG</fullName>
    </submittedName>
</protein>
<accession>A0A1G7M3S9</accession>
<dbReference type="InterPro" id="IPR002586">
    <property type="entry name" value="CobQ/CobB/MinD/ParA_Nub-bd_dom"/>
</dbReference>
<evidence type="ECO:0000313" key="5">
    <source>
        <dbReference type="Proteomes" id="UP000199415"/>
    </source>
</evidence>
<evidence type="ECO:0000256" key="1">
    <source>
        <dbReference type="ARBA" id="ARBA00022741"/>
    </source>
</evidence>
<organism evidence="4 5">
    <name type="scientific">Limimonas halophila</name>
    <dbReference type="NCBI Taxonomy" id="1082479"/>
    <lineage>
        <taxon>Bacteria</taxon>
        <taxon>Pseudomonadati</taxon>
        <taxon>Pseudomonadota</taxon>
        <taxon>Alphaproteobacteria</taxon>
        <taxon>Rhodospirillales</taxon>
        <taxon>Rhodovibrionaceae</taxon>
        <taxon>Limimonas</taxon>
    </lineage>
</organism>
<sequence length="264" mass="28007">MTETPAAQATKAAHSPAGNNVVAVASGKGGVGKTWFAITLAHAIARSGKRSLLFDGDLGLANVDVQLGLNPEKDLSRVLTGRQPITQAVQAVTAGGFDVIAGRSGSGTLASMAPGQLDTLGRSLTDIAPRYDRVILDLGAGVDRTVRSLTGRAGTLIVVITEEPTALTDAYAFIKLTKRRRPDVDVKIVVNLASSQKQGEQIFGALRKVCDSFLNVQPELLGVIRRDAWVRDSIKRQSLIFERQPNAAAASDVETIVNRLQDEA</sequence>
<dbReference type="SUPFAM" id="SSF52540">
    <property type="entry name" value="P-loop containing nucleoside triphosphate hydrolases"/>
    <property type="match status" value="1"/>
</dbReference>
<dbReference type="GO" id="GO:0016887">
    <property type="term" value="F:ATP hydrolysis activity"/>
    <property type="evidence" value="ECO:0007669"/>
    <property type="project" value="TreeGrafter"/>
</dbReference>
<dbReference type="PIRSF" id="PIRSF003092">
    <property type="entry name" value="MinD"/>
    <property type="match status" value="1"/>
</dbReference>
<evidence type="ECO:0000313" key="4">
    <source>
        <dbReference type="EMBL" id="SDF56452.1"/>
    </source>
</evidence>
<name>A0A1G7M3S9_9PROT</name>
<dbReference type="InterPro" id="IPR027417">
    <property type="entry name" value="P-loop_NTPase"/>
</dbReference>
<keyword evidence="4" id="KW-0282">Flagellum</keyword>
<keyword evidence="4" id="KW-0969">Cilium</keyword>
<dbReference type="STRING" id="1082479.SAMN05216241_101474"/>
<dbReference type="AlphaFoldDB" id="A0A1G7M3S9"/>
<dbReference type="InterPro" id="IPR033875">
    <property type="entry name" value="FlhG"/>
</dbReference>
<keyword evidence="1" id="KW-0547">Nucleotide-binding</keyword>
<dbReference type="RefSeq" id="WP_090018489.1">
    <property type="nucleotide sequence ID" value="NZ_FNCE01000001.1"/>
</dbReference>
<evidence type="ECO:0000256" key="2">
    <source>
        <dbReference type="ARBA" id="ARBA00022840"/>
    </source>
</evidence>
<keyword evidence="4" id="KW-0966">Cell projection</keyword>
<dbReference type="GO" id="GO:0005524">
    <property type="term" value="F:ATP binding"/>
    <property type="evidence" value="ECO:0007669"/>
    <property type="project" value="UniProtKB-KW"/>
</dbReference>
<gene>
    <name evidence="4" type="ORF">SAMN05216241_101474</name>
</gene>
<dbReference type="PANTHER" id="PTHR43384">
    <property type="entry name" value="SEPTUM SITE-DETERMINING PROTEIN MIND HOMOLOG, CHLOROPLASTIC-RELATED"/>
    <property type="match status" value="1"/>
</dbReference>
<dbReference type="EMBL" id="FNCE01000001">
    <property type="protein sequence ID" value="SDF56452.1"/>
    <property type="molecule type" value="Genomic_DNA"/>
</dbReference>
<keyword evidence="2" id="KW-0067">ATP-binding</keyword>
<dbReference type="GO" id="GO:0005829">
    <property type="term" value="C:cytosol"/>
    <property type="evidence" value="ECO:0007669"/>
    <property type="project" value="TreeGrafter"/>
</dbReference>
<dbReference type="Gene3D" id="3.40.50.300">
    <property type="entry name" value="P-loop containing nucleotide triphosphate hydrolases"/>
    <property type="match status" value="1"/>
</dbReference>